<gene>
    <name evidence="8" type="ORF">RJ641_008705</name>
</gene>
<evidence type="ECO:0000256" key="5">
    <source>
        <dbReference type="ARBA" id="ARBA00023242"/>
    </source>
</evidence>
<comment type="caution">
    <text evidence="8">The sequence shown here is derived from an EMBL/GenBank/DDBJ whole genome shotgun (WGS) entry which is preliminary data.</text>
</comment>
<reference evidence="8 9" key="1">
    <citation type="submission" date="2023-12" db="EMBL/GenBank/DDBJ databases">
        <title>A high-quality genome assembly for Dillenia turbinata (Dilleniales).</title>
        <authorList>
            <person name="Chanderbali A."/>
        </authorList>
    </citation>
    <scope>NUCLEOTIDE SEQUENCE [LARGE SCALE GENOMIC DNA]</scope>
    <source>
        <strain evidence="8">LSX21</strain>
        <tissue evidence="8">Leaf</tissue>
    </source>
</reference>
<evidence type="ECO:0000256" key="3">
    <source>
        <dbReference type="ARBA" id="ARBA00023125"/>
    </source>
</evidence>
<dbReference type="Pfam" id="PF01429">
    <property type="entry name" value="MBD"/>
    <property type="match status" value="1"/>
</dbReference>
<dbReference type="SUPFAM" id="SSF54171">
    <property type="entry name" value="DNA-binding domain"/>
    <property type="match status" value="1"/>
</dbReference>
<keyword evidence="5" id="KW-0539">Nucleus</keyword>
<feature type="region of interest" description="Disordered" evidence="6">
    <location>
        <begin position="86"/>
        <end position="134"/>
    </location>
</feature>
<evidence type="ECO:0000259" key="7">
    <source>
        <dbReference type="PROSITE" id="PS50982"/>
    </source>
</evidence>
<dbReference type="InterPro" id="IPR016177">
    <property type="entry name" value="DNA-bd_dom_sf"/>
</dbReference>
<keyword evidence="9" id="KW-1185">Reference proteome</keyword>
<evidence type="ECO:0000313" key="9">
    <source>
        <dbReference type="Proteomes" id="UP001370490"/>
    </source>
</evidence>
<evidence type="ECO:0000256" key="2">
    <source>
        <dbReference type="ARBA" id="ARBA00023015"/>
    </source>
</evidence>
<name>A0AAN8Z6R5_9MAGN</name>
<feature type="compositionally biased region" description="Pro residues" evidence="6">
    <location>
        <begin position="118"/>
        <end position="132"/>
    </location>
</feature>
<dbReference type="InterPro" id="IPR001739">
    <property type="entry name" value="Methyl_CpG_DNA-bd"/>
</dbReference>
<comment type="subcellular location">
    <subcellularLocation>
        <location evidence="1">Nucleus</location>
    </subcellularLocation>
</comment>
<organism evidence="8 9">
    <name type="scientific">Dillenia turbinata</name>
    <dbReference type="NCBI Taxonomy" id="194707"/>
    <lineage>
        <taxon>Eukaryota</taxon>
        <taxon>Viridiplantae</taxon>
        <taxon>Streptophyta</taxon>
        <taxon>Embryophyta</taxon>
        <taxon>Tracheophyta</taxon>
        <taxon>Spermatophyta</taxon>
        <taxon>Magnoliopsida</taxon>
        <taxon>eudicotyledons</taxon>
        <taxon>Gunneridae</taxon>
        <taxon>Pentapetalae</taxon>
        <taxon>Dilleniales</taxon>
        <taxon>Dilleniaceae</taxon>
        <taxon>Dillenia</taxon>
    </lineage>
</organism>
<dbReference type="PROSITE" id="PS50982">
    <property type="entry name" value="MBD"/>
    <property type="match status" value="1"/>
</dbReference>
<evidence type="ECO:0000313" key="8">
    <source>
        <dbReference type="EMBL" id="KAK6926986.1"/>
    </source>
</evidence>
<feature type="domain" description="MBD" evidence="7">
    <location>
        <begin position="175"/>
        <end position="243"/>
    </location>
</feature>
<dbReference type="GO" id="GO:0003677">
    <property type="term" value="F:DNA binding"/>
    <property type="evidence" value="ECO:0007669"/>
    <property type="project" value="UniProtKB-KW"/>
</dbReference>
<evidence type="ECO:0000256" key="4">
    <source>
        <dbReference type="ARBA" id="ARBA00023163"/>
    </source>
</evidence>
<keyword evidence="3" id="KW-0238">DNA-binding</keyword>
<dbReference type="GO" id="GO:0005634">
    <property type="term" value="C:nucleus"/>
    <property type="evidence" value="ECO:0007669"/>
    <property type="project" value="UniProtKB-SubCell"/>
</dbReference>
<evidence type="ECO:0000256" key="6">
    <source>
        <dbReference type="SAM" id="MobiDB-lite"/>
    </source>
</evidence>
<dbReference type="EMBL" id="JBAMMX010000015">
    <property type="protein sequence ID" value="KAK6926986.1"/>
    <property type="molecule type" value="Genomic_DNA"/>
</dbReference>
<protein>
    <submittedName>
        <fullName evidence="8">Methyl-CpG DNA binding</fullName>
    </submittedName>
</protein>
<keyword evidence="2" id="KW-0805">Transcription regulation</keyword>
<dbReference type="Gene3D" id="3.30.890.10">
    <property type="entry name" value="Methyl-cpg-binding Protein 2, Chain A"/>
    <property type="match status" value="1"/>
</dbReference>
<proteinExistence type="predicted"/>
<sequence>MEDNRNLYPQMLNIFSDVEVPSLEVENPDQIPDLDMDSELSFPNESMSLAVACADSKAFDEFFVDKETILFADSLLIEPAESDLTYAPPGADSNSTTVSADEEVSSASSTIGPDPRDPVVPIPEPHPQPSPPNELEIIPNALVDVPIGGDQPNEMLQLQRPTPVEPIQLNLVQYGYNIGERPKWLPEGWGFHPVPRPRGTQVDMYYYSPAPHFKRFRSRVEVEQYLNNPVAYFHNEAIRAERRRMQRRMRQARLLRLRCSGSEE</sequence>
<keyword evidence="4" id="KW-0804">Transcription</keyword>
<evidence type="ECO:0000256" key="1">
    <source>
        <dbReference type="ARBA" id="ARBA00004123"/>
    </source>
</evidence>
<dbReference type="AlphaFoldDB" id="A0AAN8Z6R5"/>
<dbReference type="Proteomes" id="UP001370490">
    <property type="component" value="Unassembled WGS sequence"/>
</dbReference>
<accession>A0AAN8Z6R5</accession>